<feature type="compositionally biased region" description="Basic and acidic residues" evidence="1">
    <location>
        <begin position="113"/>
        <end position="129"/>
    </location>
</feature>
<dbReference type="Proteomes" id="UP001374535">
    <property type="component" value="Chromosome 6"/>
</dbReference>
<feature type="region of interest" description="Disordered" evidence="1">
    <location>
        <begin position="113"/>
        <end position="133"/>
    </location>
</feature>
<evidence type="ECO:0000313" key="3">
    <source>
        <dbReference type="Proteomes" id="UP001374535"/>
    </source>
</evidence>
<accession>A0AAQ3NB47</accession>
<name>A0AAQ3NB47_VIGMU</name>
<keyword evidence="3" id="KW-1185">Reference proteome</keyword>
<evidence type="ECO:0000313" key="2">
    <source>
        <dbReference type="EMBL" id="WVZ06765.1"/>
    </source>
</evidence>
<evidence type="ECO:0000256" key="1">
    <source>
        <dbReference type="SAM" id="MobiDB-lite"/>
    </source>
</evidence>
<organism evidence="2 3">
    <name type="scientific">Vigna mungo</name>
    <name type="common">Black gram</name>
    <name type="synonym">Phaseolus mungo</name>
    <dbReference type="NCBI Taxonomy" id="3915"/>
    <lineage>
        <taxon>Eukaryota</taxon>
        <taxon>Viridiplantae</taxon>
        <taxon>Streptophyta</taxon>
        <taxon>Embryophyta</taxon>
        <taxon>Tracheophyta</taxon>
        <taxon>Spermatophyta</taxon>
        <taxon>Magnoliopsida</taxon>
        <taxon>eudicotyledons</taxon>
        <taxon>Gunneridae</taxon>
        <taxon>Pentapetalae</taxon>
        <taxon>rosids</taxon>
        <taxon>fabids</taxon>
        <taxon>Fabales</taxon>
        <taxon>Fabaceae</taxon>
        <taxon>Papilionoideae</taxon>
        <taxon>50 kb inversion clade</taxon>
        <taxon>NPAAA clade</taxon>
        <taxon>indigoferoid/millettioid clade</taxon>
        <taxon>Phaseoleae</taxon>
        <taxon>Vigna</taxon>
    </lineage>
</organism>
<feature type="region of interest" description="Disordered" evidence="1">
    <location>
        <begin position="48"/>
        <end position="82"/>
    </location>
</feature>
<dbReference type="AlphaFoldDB" id="A0AAQ3NB47"/>
<feature type="compositionally biased region" description="Acidic residues" evidence="1">
    <location>
        <begin position="70"/>
        <end position="80"/>
    </location>
</feature>
<proteinExistence type="predicted"/>
<dbReference type="EMBL" id="CP144695">
    <property type="protein sequence ID" value="WVZ06765.1"/>
    <property type="molecule type" value="Genomic_DNA"/>
</dbReference>
<gene>
    <name evidence="2" type="ORF">V8G54_020111</name>
</gene>
<sequence length="177" mass="20259">MSKGVIDDENYGFSNSIGKYVRDVVTNSSHEPIETRIEKVKVKDFSRSRRLNQEEKGYTNALKSATETTMESEESSETEETNLMANRFSKFLTYKRKPNLNFAGGKELFRKQELEEGNEDKSELSKHPEQQTNLSMMLIAKGPTTRIMSKLLQEEPSIEGETKVCFTWAIMEEEGVV</sequence>
<reference evidence="2 3" key="1">
    <citation type="journal article" date="2023" name="Life. Sci Alliance">
        <title>Evolutionary insights into 3D genome organization and epigenetic landscape of Vigna mungo.</title>
        <authorList>
            <person name="Junaid A."/>
            <person name="Singh B."/>
            <person name="Bhatia S."/>
        </authorList>
    </citation>
    <scope>NUCLEOTIDE SEQUENCE [LARGE SCALE GENOMIC DNA]</scope>
    <source>
        <strain evidence="2">Urdbean</strain>
    </source>
</reference>
<protein>
    <submittedName>
        <fullName evidence="2">Uncharacterized protein</fullName>
    </submittedName>
</protein>
<feature type="compositionally biased region" description="Basic and acidic residues" evidence="1">
    <location>
        <begin position="48"/>
        <end position="57"/>
    </location>
</feature>